<name>A0A9X2ELZ0_9GAMM</name>
<dbReference type="RefSeq" id="WP_252466285.1">
    <property type="nucleotide sequence ID" value="NZ_JALBWM010000035.1"/>
</dbReference>
<dbReference type="InterPro" id="IPR013096">
    <property type="entry name" value="Cupin_2"/>
</dbReference>
<evidence type="ECO:0000259" key="2">
    <source>
        <dbReference type="Pfam" id="PF07883"/>
    </source>
</evidence>
<organism evidence="3 4">
    <name type="scientific">Microbulbifer okhotskensis</name>
    <dbReference type="NCBI Taxonomy" id="2926617"/>
    <lineage>
        <taxon>Bacteria</taxon>
        <taxon>Pseudomonadati</taxon>
        <taxon>Pseudomonadota</taxon>
        <taxon>Gammaproteobacteria</taxon>
        <taxon>Cellvibrionales</taxon>
        <taxon>Microbulbiferaceae</taxon>
        <taxon>Microbulbifer</taxon>
    </lineage>
</organism>
<proteinExistence type="predicted"/>
<dbReference type="GO" id="GO:0046872">
    <property type="term" value="F:metal ion binding"/>
    <property type="evidence" value="ECO:0007669"/>
    <property type="project" value="UniProtKB-KW"/>
</dbReference>
<comment type="caution">
    <text evidence="3">The sequence shown here is derived from an EMBL/GenBank/DDBJ whole genome shotgun (WGS) entry which is preliminary data.</text>
</comment>
<dbReference type="SUPFAM" id="SSF51182">
    <property type="entry name" value="RmlC-like cupins"/>
    <property type="match status" value="1"/>
</dbReference>
<accession>A0A9X2ELZ0</accession>
<protein>
    <submittedName>
        <fullName evidence="3">Cupin domain-containing protein</fullName>
    </submittedName>
</protein>
<keyword evidence="4" id="KW-1185">Reference proteome</keyword>
<dbReference type="EMBL" id="JALBWM010000035">
    <property type="protein sequence ID" value="MCO1334684.1"/>
    <property type="molecule type" value="Genomic_DNA"/>
</dbReference>
<dbReference type="AlphaFoldDB" id="A0A9X2ELZ0"/>
<gene>
    <name evidence="3" type="ORF">MO867_10065</name>
</gene>
<dbReference type="InterPro" id="IPR014710">
    <property type="entry name" value="RmlC-like_jellyroll"/>
</dbReference>
<dbReference type="Proteomes" id="UP001139028">
    <property type="component" value="Unassembled WGS sequence"/>
</dbReference>
<evidence type="ECO:0000313" key="4">
    <source>
        <dbReference type="Proteomes" id="UP001139028"/>
    </source>
</evidence>
<feature type="domain" description="Cupin type-2" evidence="2">
    <location>
        <begin position="47"/>
        <end position="117"/>
    </location>
</feature>
<dbReference type="PANTHER" id="PTHR35848:SF9">
    <property type="entry name" value="SLL1358 PROTEIN"/>
    <property type="match status" value="1"/>
</dbReference>
<sequence length="155" mass="17486">MSQYILTKAEILDMEGEHKVHFLNPNAIRRNKSLGDLTGISGLGFHLIEIEPGRESTEFHCHHFEDECVYILEGLAEVRIGDDIHSVSNGDFIGYPAGGPPHVMRNVGEQTLHCIVVGQRLPHDVADYPDKNQRIYRNAGLPWELVNRADIEHPK</sequence>
<dbReference type="Gene3D" id="2.60.120.10">
    <property type="entry name" value="Jelly Rolls"/>
    <property type="match status" value="1"/>
</dbReference>
<dbReference type="InterPro" id="IPR051610">
    <property type="entry name" value="GPI/OXD"/>
</dbReference>
<dbReference type="Pfam" id="PF07883">
    <property type="entry name" value="Cupin_2"/>
    <property type="match status" value="1"/>
</dbReference>
<keyword evidence="1" id="KW-0479">Metal-binding</keyword>
<dbReference type="CDD" id="cd02224">
    <property type="entry name" value="cupin_SPO2919-like"/>
    <property type="match status" value="1"/>
</dbReference>
<dbReference type="PANTHER" id="PTHR35848">
    <property type="entry name" value="OXALATE-BINDING PROTEIN"/>
    <property type="match status" value="1"/>
</dbReference>
<evidence type="ECO:0000256" key="1">
    <source>
        <dbReference type="ARBA" id="ARBA00022723"/>
    </source>
</evidence>
<dbReference type="InterPro" id="IPR011051">
    <property type="entry name" value="RmlC_Cupin_sf"/>
</dbReference>
<reference evidence="3" key="1">
    <citation type="journal article" date="2022" name="Arch. Microbiol.">
        <title>Microbulbifer okhotskensis sp. nov., isolated from a deep bottom sediment of the Okhotsk Sea.</title>
        <authorList>
            <person name="Romanenko L."/>
            <person name="Kurilenko V."/>
            <person name="Otstavnykh N."/>
            <person name="Velansky P."/>
            <person name="Isaeva M."/>
            <person name="Mikhailov V."/>
        </authorList>
    </citation>
    <scope>NUCLEOTIDE SEQUENCE</scope>
    <source>
        <strain evidence="3">OS29</strain>
    </source>
</reference>
<evidence type="ECO:0000313" key="3">
    <source>
        <dbReference type="EMBL" id="MCO1334684.1"/>
    </source>
</evidence>